<dbReference type="Proteomes" id="UP000249789">
    <property type="component" value="Unassembled WGS sequence"/>
</dbReference>
<dbReference type="Pfam" id="PF08031">
    <property type="entry name" value="BBE"/>
    <property type="match status" value="1"/>
</dbReference>
<dbReference type="GeneID" id="63866201"/>
<name>A0A8G1RHV9_9EURO</name>
<gene>
    <name evidence="2" type="ORF">BO72DRAFT_499880</name>
</gene>
<feature type="domain" description="Berberine/berberine-like" evidence="1">
    <location>
        <begin position="2"/>
        <end position="41"/>
    </location>
</feature>
<dbReference type="InterPro" id="IPR016169">
    <property type="entry name" value="FAD-bd_PCMH_sub2"/>
</dbReference>
<dbReference type="AlphaFoldDB" id="A0A8G1RHV9"/>
<protein>
    <recommendedName>
        <fullName evidence="1">Berberine/berberine-like domain-containing protein</fullName>
    </recommendedName>
</protein>
<sequence length="66" mass="7429">MAYLNEADLNTPHWQAAFYGAPYARLCAVKENYDPDGIFYDCTAVGSEAWVEQMDRRLSLPGSILL</sequence>
<evidence type="ECO:0000313" key="2">
    <source>
        <dbReference type="EMBL" id="RAK73554.1"/>
    </source>
</evidence>
<evidence type="ECO:0000259" key="1">
    <source>
        <dbReference type="Pfam" id="PF08031"/>
    </source>
</evidence>
<dbReference type="RefSeq" id="XP_040797564.1">
    <property type="nucleotide sequence ID" value="XM_040948868.1"/>
</dbReference>
<proteinExistence type="predicted"/>
<reference evidence="2 3" key="1">
    <citation type="submission" date="2018-02" db="EMBL/GenBank/DDBJ databases">
        <title>The genomes of Aspergillus section Nigri reveals drivers in fungal speciation.</title>
        <authorList>
            <consortium name="DOE Joint Genome Institute"/>
            <person name="Vesth T.C."/>
            <person name="Nybo J."/>
            <person name="Theobald S."/>
            <person name="Brandl J."/>
            <person name="Frisvad J.C."/>
            <person name="Nielsen K.F."/>
            <person name="Lyhne E.K."/>
            <person name="Kogle M.E."/>
            <person name="Kuo A."/>
            <person name="Riley R."/>
            <person name="Clum A."/>
            <person name="Nolan M."/>
            <person name="Lipzen A."/>
            <person name="Salamov A."/>
            <person name="Henrissat B."/>
            <person name="Wiebenga A."/>
            <person name="De vries R.P."/>
            <person name="Grigoriev I.V."/>
            <person name="Mortensen U.H."/>
            <person name="Andersen M.R."/>
            <person name="Baker S.E."/>
        </authorList>
    </citation>
    <scope>NUCLEOTIDE SEQUENCE [LARGE SCALE GENOMIC DNA]</scope>
    <source>
        <strain evidence="2 3">CBS 313.89</strain>
    </source>
</reference>
<keyword evidence="3" id="KW-1185">Reference proteome</keyword>
<dbReference type="InterPro" id="IPR012951">
    <property type="entry name" value="BBE"/>
</dbReference>
<dbReference type="EMBL" id="KZ824678">
    <property type="protein sequence ID" value="RAK73554.1"/>
    <property type="molecule type" value="Genomic_DNA"/>
</dbReference>
<dbReference type="VEuPathDB" id="FungiDB:BO72DRAFT_499880"/>
<accession>A0A8G1RHV9</accession>
<organism evidence="2 3">
    <name type="scientific">Aspergillus fijiensis CBS 313.89</name>
    <dbReference type="NCBI Taxonomy" id="1448319"/>
    <lineage>
        <taxon>Eukaryota</taxon>
        <taxon>Fungi</taxon>
        <taxon>Dikarya</taxon>
        <taxon>Ascomycota</taxon>
        <taxon>Pezizomycotina</taxon>
        <taxon>Eurotiomycetes</taxon>
        <taxon>Eurotiomycetidae</taxon>
        <taxon>Eurotiales</taxon>
        <taxon>Aspergillaceae</taxon>
        <taxon>Aspergillus</taxon>
    </lineage>
</organism>
<dbReference type="GO" id="GO:0050660">
    <property type="term" value="F:flavin adenine dinucleotide binding"/>
    <property type="evidence" value="ECO:0007669"/>
    <property type="project" value="InterPro"/>
</dbReference>
<evidence type="ECO:0000313" key="3">
    <source>
        <dbReference type="Proteomes" id="UP000249789"/>
    </source>
</evidence>
<dbReference type="OrthoDB" id="9983560at2759"/>
<dbReference type="Gene3D" id="3.30.465.10">
    <property type="match status" value="1"/>
</dbReference>
<dbReference type="Gene3D" id="3.40.462.20">
    <property type="match status" value="1"/>
</dbReference>
<dbReference type="GO" id="GO:0016491">
    <property type="term" value="F:oxidoreductase activity"/>
    <property type="evidence" value="ECO:0007669"/>
    <property type="project" value="InterPro"/>
</dbReference>